<evidence type="ECO:0000313" key="1">
    <source>
        <dbReference type="EMBL" id="MDV4314334.1"/>
    </source>
</evidence>
<reference evidence="1" key="1">
    <citation type="submission" date="2023-10" db="EMBL/GenBank/DDBJ databases">
        <authorList>
            <person name="Sykes E.M.E."/>
            <person name="Khan I.U.H."/>
            <person name="Kumar A."/>
        </authorList>
    </citation>
    <scope>NUCLEOTIDE SEQUENCE</scope>
    <source>
        <strain evidence="1">IK5</strain>
    </source>
</reference>
<organism evidence="1 2">
    <name type="scientific">Acinetobacter indicus</name>
    <dbReference type="NCBI Taxonomy" id="756892"/>
    <lineage>
        <taxon>Bacteria</taxon>
        <taxon>Pseudomonadati</taxon>
        <taxon>Pseudomonadota</taxon>
        <taxon>Gammaproteobacteria</taxon>
        <taxon>Moraxellales</taxon>
        <taxon>Moraxellaceae</taxon>
        <taxon>Acinetobacter</taxon>
    </lineage>
</organism>
<evidence type="ECO:0000313" key="2">
    <source>
        <dbReference type="Proteomes" id="UP001284654"/>
    </source>
</evidence>
<comment type="caution">
    <text evidence="1">The sequence shown here is derived from an EMBL/GenBank/DDBJ whole genome shotgun (WGS) entry which is preliminary data.</text>
</comment>
<sequence>MQQSRGKGINRNVAKAIEIIKPLAELGDSKAQENLKWYVEHPNQY</sequence>
<proteinExistence type="predicted"/>
<protein>
    <submittedName>
        <fullName evidence="1">Uncharacterized protein</fullName>
    </submittedName>
</protein>
<dbReference type="GeneID" id="69467460"/>
<name>A0AAW8YYP7_9GAMM</name>
<gene>
    <name evidence="1" type="ORF">MSG88_00650</name>
</gene>
<dbReference type="Proteomes" id="UP001284654">
    <property type="component" value="Unassembled WGS sequence"/>
</dbReference>
<accession>A0AAW8YYP7</accession>
<dbReference type="AlphaFoldDB" id="A0AAW8YYP7"/>
<dbReference type="RefSeq" id="WP_160241741.1">
    <property type="nucleotide sequence ID" value="NZ_CP045129.1"/>
</dbReference>
<dbReference type="EMBL" id="JAWJYY010000001">
    <property type="protein sequence ID" value="MDV4314334.1"/>
    <property type="molecule type" value="Genomic_DNA"/>
</dbReference>